<sequence>MSSLPANNLSPSNYPNNYTHQGLFIPTSFKLLYILASEHYDNELMRASSQQQVPRERLFQMMTPTPMSPAFSEPSENTNNDLAKQLTLLKDNVPQPNTKGTDTLPLDKCALLYPELKTNIDKLL</sequence>
<evidence type="ECO:0000313" key="1">
    <source>
        <dbReference type="EMBL" id="KTB33485.1"/>
    </source>
</evidence>
<organism evidence="1 2">
    <name type="scientific">Moniliophthora roreri</name>
    <name type="common">Frosty pod rot fungus</name>
    <name type="synonym">Monilia roreri</name>
    <dbReference type="NCBI Taxonomy" id="221103"/>
    <lineage>
        <taxon>Eukaryota</taxon>
        <taxon>Fungi</taxon>
        <taxon>Dikarya</taxon>
        <taxon>Basidiomycota</taxon>
        <taxon>Agaricomycotina</taxon>
        <taxon>Agaricomycetes</taxon>
        <taxon>Agaricomycetidae</taxon>
        <taxon>Agaricales</taxon>
        <taxon>Marasmiineae</taxon>
        <taxon>Marasmiaceae</taxon>
        <taxon>Moniliophthora</taxon>
    </lineage>
</organism>
<gene>
    <name evidence="1" type="ORF">WG66_13934</name>
</gene>
<evidence type="ECO:0000313" key="2">
    <source>
        <dbReference type="Proteomes" id="UP000054988"/>
    </source>
</evidence>
<proteinExistence type="predicted"/>
<dbReference type="Proteomes" id="UP000054988">
    <property type="component" value="Unassembled WGS sequence"/>
</dbReference>
<reference evidence="1 2" key="1">
    <citation type="submission" date="2015-12" db="EMBL/GenBank/DDBJ databases">
        <title>Draft genome sequence of Moniliophthora roreri, the causal agent of frosty pod rot of cacao.</title>
        <authorList>
            <person name="Aime M.C."/>
            <person name="Diaz-Valderrama J.R."/>
            <person name="Kijpornyongpan T."/>
            <person name="Phillips-Mora W."/>
        </authorList>
    </citation>
    <scope>NUCLEOTIDE SEQUENCE [LARGE SCALE GENOMIC DNA]</scope>
    <source>
        <strain evidence="1 2">MCA 2952</strain>
    </source>
</reference>
<dbReference type="AlphaFoldDB" id="A0A0W0FAX0"/>
<accession>A0A0W0FAX0</accession>
<comment type="caution">
    <text evidence="1">The sequence shown here is derived from an EMBL/GenBank/DDBJ whole genome shotgun (WGS) entry which is preliminary data.</text>
</comment>
<dbReference type="EMBL" id="LATX01002172">
    <property type="protein sequence ID" value="KTB33485.1"/>
    <property type="molecule type" value="Genomic_DNA"/>
</dbReference>
<protein>
    <submittedName>
        <fullName evidence="1">Uncharacterized protein</fullName>
    </submittedName>
</protein>
<name>A0A0W0FAX0_MONRR</name>